<sequence>MESHGKHGNITYAAFIQKPCFDFKKFIEEAVDHRDAGYHRKTTKAAKAWNRIKIFSIKSSFCICLNVSGRQHLNSQAPATHRSIDFAGFGFASDCHSASAYLAQGPDQSSYCYRLMKIS</sequence>
<reference evidence="1 2" key="1">
    <citation type="submission" date="2024-02" db="EMBL/GenBank/DDBJ databases">
        <authorList>
            <person name="Daric V."/>
            <person name="Darras S."/>
        </authorList>
    </citation>
    <scope>NUCLEOTIDE SEQUENCE [LARGE SCALE GENOMIC DNA]</scope>
</reference>
<evidence type="ECO:0000313" key="1">
    <source>
        <dbReference type="EMBL" id="CAK8685016.1"/>
    </source>
</evidence>
<gene>
    <name evidence="1" type="ORF">CVLEPA_LOCUS16180</name>
</gene>
<accession>A0ABP0FZI8</accession>
<dbReference type="EMBL" id="CAWYQH010000098">
    <property type="protein sequence ID" value="CAK8685016.1"/>
    <property type="molecule type" value="Genomic_DNA"/>
</dbReference>
<dbReference type="Proteomes" id="UP001642483">
    <property type="component" value="Unassembled WGS sequence"/>
</dbReference>
<name>A0ABP0FZI8_CLALP</name>
<proteinExistence type="predicted"/>
<protein>
    <submittedName>
        <fullName evidence="1">Uncharacterized protein</fullName>
    </submittedName>
</protein>
<comment type="caution">
    <text evidence="1">The sequence shown here is derived from an EMBL/GenBank/DDBJ whole genome shotgun (WGS) entry which is preliminary data.</text>
</comment>
<organism evidence="1 2">
    <name type="scientific">Clavelina lepadiformis</name>
    <name type="common">Light-bulb sea squirt</name>
    <name type="synonym">Ascidia lepadiformis</name>
    <dbReference type="NCBI Taxonomy" id="159417"/>
    <lineage>
        <taxon>Eukaryota</taxon>
        <taxon>Metazoa</taxon>
        <taxon>Chordata</taxon>
        <taxon>Tunicata</taxon>
        <taxon>Ascidiacea</taxon>
        <taxon>Aplousobranchia</taxon>
        <taxon>Clavelinidae</taxon>
        <taxon>Clavelina</taxon>
    </lineage>
</organism>
<keyword evidence="2" id="KW-1185">Reference proteome</keyword>
<evidence type="ECO:0000313" key="2">
    <source>
        <dbReference type="Proteomes" id="UP001642483"/>
    </source>
</evidence>